<dbReference type="Pfam" id="PF19953">
    <property type="entry name" value="EACC1"/>
    <property type="match status" value="1"/>
</dbReference>
<dbReference type="Proteomes" id="UP001614394">
    <property type="component" value="Unassembled WGS sequence"/>
</dbReference>
<sequence length="121" mass="12820">MQIALRLQGGEPEESLRSLRDWLLADRTVRRDIPQATLGSSLAPEPGQQGSVIDVLSLIVNSGLSAGSLAVSVATWRATRPGVSTVTIERADGASVTISHAEPDEAQRLVRELLGERPGPS</sequence>
<protein>
    <submittedName>
        <fullName evidence="1">Uncharacterized protein</fullName>
    </submittedName>
</protein>
<proteinExistence type="predicted"/>
<organism evidence="1 2">
    <name type="scientific">Streptomyces fildesensis</name>
    <dbReference type="NCBI Taxonomy" id="375757"/>
    <lineage>
        <taxon>Bacteria</taxon>
        <taxon>Bacillati</taxon>
        <taxon>Actinomycetota</taxon>
        <taxon>Actinomycetes</taxon>
        <taxon>Kitasatosporales</taxon>
        <taxon>Streptomycetaceae</taxon>
        <taxon>Streptomyces</taxon>
    </lineage>
</organism>
<keyword evidence="2" id="KW-1185">Reference proteome</keyword>
<dbReference type="EMBL" id="JBITYG010000002">
    <property type="protein sequence ID" value="MFI9100527.1"/>
    <property type="molecule type" value="Genomic_DNA"/>
</dbReference>
<evidence type="ECO:0000313" key="2">
    <source>
        <dbReference type="Proteomes" id="UP001614394"/>
    </source>
</evidence>
<name>A0ABW8C3S5_9ACTN</name>
<accession>A0ABW8C3S5</accession>
<evidence type="ECO:0000313" key="1">
    <source>
        <dbReference type="EMBL" id="MFI9100527.1"/>
    </source>
</evidence>
<reference evidence="1 2" key="1">
    <citation type="submission" date="2024-10" db="EMBL/GenBank/DDBJ databases">
        <title>The Natural Products Discovery Center: Release of the First 8490 Sequenced Strains for Exploring Actinobacteria Biosynthetic Diversity.</title>
        <authorList>
            <person name="Kalkreuter E."/>
            <person name="Kautsar S.A."/>
            <person name="Yang D."/>
            <person name="Bader C.D."/>
            <person name="Teijaro C.N."/>
            <person name="Fluegel L."/>
            <person name="Davis C.M."/>
            <person name="Simpson J.R."/>
            <person name="Lauterbach L."/>
            <person name="Steele A.D."/>
            <person name="Gui C."/>
            <person name="Meng S."/>
            <person name="Li G."/>
            <person name="Viehrig K."/>
            <person name="Ye F."/>
            <person name="Su P."/>
            <person name="Kiefer A.F."/>
            <person name="Nichols A."/>
            <person name="Cepeda A.J."/>
            <person name="Yan W."/>
            <person name="Fan B."/>
            <person name="Jiang Y."/>
            <person name="Adhikari A."/>
            <person name="Zheng C.-J."/>
            <person name="Schuster L."/>
            <person name="Cowan T.M."/>
            <person name="Smanski M.J."/>
            <person name="Chevrette M.G."/>
            <person name="De Carvalho L.P.S."/>
            <person name="Shen B."/>
        </authorList>
    </citation>
    <scope>NUCLEOTIDE SEQUENCE [LARGE SCALE GENOMIC DNA]</scope>
    <source>
        <strain evidence="1 2">NPDC053399</strain>
    </source>
</reference>
<dbReference type="RefSeq" id="WP_399645820.1">
    <property type="nucleotide sequence ID" value="NZ_JBITYG010000002.1"/>
</dbReference>
<dbReference type="InterPro" id="IPR045428">
    <property type="entry name" value="EACC1"/>
</dbReference>
<comment type="caution">
    <text evidence="1">The sequence shown here is derived from an EMBL/GenBank/DDBJ whole genome shotgun (WGS) entry which is preliminary data.</text>
</comment>
<gene>
    <name evidence="1" type="ORF">ACIGXA_08360</name>
</gene>